<accession>A0ABT7WEP2</accession>
<dbReference type="Proteomes" id="UP001174839">
    <property type="component" value="Unassembled WGS sequence"/>
</dbReference>
<evidence type="ECO:0000256" key="1">
    <source>
        <dbReference type="ARBA" id="ARBA00022729"/>
    </source>
</evidence>
<comment type="caution">
    <text evidence="4">The sequence shown here is derived from an EMBL/GenBank/DDBJ whole genome shotgun (WGS) entry which is preliminary data.</text>
</comment>
<feature type="chain" id="PRO_5046665731" evidence="2">
    <location>
        <begin position="19"/>
        <end position="104"/>
    </location>
</feature>
<name>A0ABT7WEP2_9FLAO</name>
<dbReference type="InterPro" id="IPR026444">
    <property type="entry name" value="Secre_tail"/>
</dbReference>
<keyword evidence="5" id="KW-1185">Reference proteome</keyword>
<dbReference type="RefSeq" id="WP_289724742.1">
    <property type="nucleotide sequence ID" value="NZ_JAUDUY010000003.1"/>
</dbReference>
<feature type="domain" description="Secretion system C-terminal sorting" evidence="3">
    <location>
        <begin position="35"/>
        <end position="103"/>
    </location>
</feature>
<evidence type="ECO:0000256" key="2">
    <source>
        <dbReference type="SAM" id="SignalP"/>
    </source>
</evidence>
<feature type="signal peptide" evidence="2">
    <location>
        <begin position="1"/>
        <end position="18"/>
    </location>
</feature>
<evidence type="ECO:0000259" key="3">
    <source>
        <dbReference type="Pfam" id="PF18962"/>
    </source>
</evidence>
<keyword evidence="1 2" id="KW-0732">Signal</keyword>
<organism evidence="4 5">
    <name type="scientific">Robiginitalea aurantiaca</name>
    <dbReference type="NCBI Taxonomy" id="3056915"/>
    <lineage>
        <taxon>Bacteria</taxon>
        <taxon>Pseudomonadati</taxon>
        <taxon>Bacteroidota</taxon>
        <taxon>Flavobacteriia</taxon>
        <taxon>Flavobacteriales</taxon>
        <taxon>Flavobacteriaceae</taxon>
        <taxon>Robiginitalea</taxon>
    </lineage>
</organism>
<dbReference type="NCBIfam" id="TIGR04183">
    <property type="entry name" value="Por_Secre_tail"/>
    <property type="match status" value="1"/>
</dbReference>
<dbReference type="Pfam" id="PF18962">
    <property type="entry name" value="Por_Secre_tail"/>
    <property type="match status" value="1"/>
</dbReference>
<proteinExistence type="predicted"/>
<sequence length="104" mass="11937">MKQLLLLICLLVSFSISAQQNHNGFGNADAEFRLHPNPVRDGIVYVESDHSGPKHIRIYDLFGKVVLERRLKSRKLILTSLVPGVYMVQLRQEERIATKKLVIR</sequence>
<evidence type="ECO:0000313" key="5">
    <source>
        <dbReference type="Proteomes" id="UP001174839"/>
    </source>
</evidence>
<protein>
    <submittedName>
        <fullName evidence="4">T9SS type A sorting domain-containing protein</fullName>
    </submittedName>
</protein>
<evidence type="ECO:0000313" key="4">
    <source>
        <dbReference type="EMBL" id="MDM9631385.1"/>
    </source>
</evidence>
<gene>
    <name evidence="4" type="ORF">QU605_07880</name>
</gene>
<dbReference type="EMBL" id="JAUDUY010000003">
    <property type="protein sequence ID" value="MDM9631385.1"/>
    <property type="molecule type" value="Genomic_DNA"/>
</dbReference>
<reference evidence="4" key="1">
    <citation type="submission" date="2023-06" db="EMBL/GenBank/DDBJ databases">
        <title>Robiginitalea aurantiacus sp. nov. and Algoriphagus sediminis sp. nov., isolated from coastal sediment.</title>
        <authorList>
            <person name="Zhou Z.Y."/>
            <person name="An J."/>
            <person name="Jia Y.W."/>
            <person name="Du Z.J."/>
        </authorList>
    </citation>
    <scope>NUCLEOTIDE SEQUENCE</scope>
    <source>
        <strain evidence="4">M39</strain>
    </source>
</reference>